<evidence type="ECO:0000313" key="8">
    <source>
        <dbReference type="EMBL" id="KAK9155319.1"/>
    </source>
</evidence>
<dbReference type="InterPro" id="IPR001451">
    <property type="entry name" value="Hexapep"/>
</dbReference>
<dbReference type="SUPFAM" id="SSF51161">
    <property type="entry name" value="Trimeric LpxA-like enzymes"/>
    <property type="match status" value="1"/>
</dbReference>
<reference evidence="8 9" key="1">
    <citation type="submission" date="2024-01" db="EMBL/GenBank/DDBJ databases">
        <title>Genome assemblies of Stephania.</title>
        <authorList>
            <person name="Yang L."/>
        </authorList>
    </citation>
    <scope>NUCLEOTIDE SEQUENCE [LARGE SCALE GENOMIC DNA]</scope>
    <source>
        <strain evidence="8">QJT</strain>
        <tissue evidence="8">Leaf</tissue>
    </source>
</reference>
<dbReference type="Proteomes" id="UP001417504">
    <property type="component" value="Unassembled WGS sequence"/>
</dbReference>
<gene>
    <name evidence="8" type="ORF">Sjap_002799</name>
</gene>
<keyword evidence="4" id="KW-0028">Amino-acid biosynthesis</keyword>
<dbReference type="Pfam" id="PF00132">
    <property type="entry name" value="Hexapep"/>
    <property type="match status" value="1"/>
</dbReference>
<dbReference type="InterPro" id="IPR045304">
    <property type="entry name" value="LbH_SAT"/>
</dbReference>
<dbReference type="NCBIfam" id="NF041874">
    <property type="entry name" value="EPS_EpsC"/>
    <property type="match status" value="1"/>
</dbReference>
<dbReference type="FunFam" id="2.160.10.10:FF:000002">
    <property type="entry name" value="Serine acetyltransferase"/>
    <property type="match status" value="1"/>
</dbReference>
<dbReference type="GO" id="GO:0005737">
    <property type="term" value="C:cytoplasm"/>
    <property type="evidence" value="ECO:0007669"/>
    <property type="project" value="InterPro"/>
</dbReference>
<dbReference type="InterPro" id="IPR010493">
    <property type="entry name" value="Ser_AcTrfase_N"/>
</dbReference>
<dbReference type="GO" id="GO:0006535">
    <property type="term" value="P:cysteine biosynthetic process from serine"/>
    <property type="evidence" value="ECO:0007669"/>
    <property type="project" value="InterPro"/>
</dbReference>
<evidence type="ECO:0000256" key="5">
    <source>
        <dbReference type="ARBA" id="ARBA00022679"/>
    </source>
</evidence>
<keyword evidence="5" id="KW-0808">Transferase</keyword>
<dbReference type="GO" id="GO:0009001">
    <property type="term" value="F:serine O-acetyltransferase activity"/>
    <property type="evidence" value="ECO:0007669"/>
    <property type="project" value="UniProtKB-EC"/>
</dbReference>
<proteinExistence type="inferred from homology"/>
<dbReference type="AlphaFoldDB" id="A0AAP0PUV5"/>
<evidence type="ECO:0000256" key="6">
    <source>
        <dbReference type="ARBA" id="ARBA00023315"/>
    </source>
</evidence>
<dbReference type="EMBL" id="JBBNAE010000001">
    <property type="protein sequence ID" value="KAK9155319.1"/>
    <property type="molecule type" value="Genomic_DNA"/>
</dbReference>
<keyword evidence="6" id="KW-0012">Acyltransferase</keyword>
<dbReference type="EC" id="2.3.1.30" evidence="3"/>
<dbReference type="SMART" id="SM00971">
    <property type="entry name" value="SATase_N"/>
    <property type="match status" value="1"/>
</dbReference>
<comment type="caution">
    <text evidence="8">The sequence shown here is derived from an EMBL/GenBank/DDBJ whole genome shotgun (WGS) entry which is preliminary data.</text>
</comment>
<sequence>MATCIHDSSHKRFFSHNSNKFSALTSPHLITPTNNSSDQDNEEYIKVWSCIQEEAQLDSRQEPILSSYYHSSILSHQSLHSALSTLIASKLTTTTLPTAPLQELFYATLVSDARIMGSVVADITTVKQRDPVCVSMTHCVLNFKGFHALVAHRIAHKLWSQNRVSLALLIQSRASEVFAVDIHPAARIGRGVMLDHGTGVVIGETAVVGSHVVIMHGVTLGGTGKESGDRHPKIGDGVLVGAGSCLLGPIWIGKGAKIGAGSVVLVREVLPGTTVVGNPGRVIEGQNCPKKLDVVTETT</sequence>
<evidence type="ECO:0000256" key="4">
    <source>
        <dbReference type="ARBA" id="ARBA00022605"/>
    </source>
</evidence>
<feature type="domain" description="Serine acetyltransferase N-terminal" evidence="7">
    <location>
        <begin position="47"/>
        <end position="151"/>
    </location>
</feature>
<evidence type="ECO:0000256" key="1">
    <source>
        <dbReference type="ARBA" id="ARBA00004876"/>
    </source>
</evidence>
<dbReference type="InterPro" id="IPR011004">
    <property type="entry name" value="Trimer_LpxA-like_sf"/>
</dbReference>
<dbReference type="InterPro" id="IPR042122">
    <property type="entry name" value="Ser_AcTrfase_N_sf"/>
</dbReference>
<evidence type="ECO:0000256" key="3">
    <source>
        <dbReference type="ARBA" id="ARBA00013266"/>
    </source>
</evidence>
<evidence type="ECO:0000256" key="2">
    <source>
        <dbReference type="ARBA" id="ARBA00007274"/>
    </source>
</evidence>
<dbReference type="PANTHER" id="PTHR42811">
    <property type="entry name" value="SERINE ACETYLTRANSFERASE"/>
    <property type="match status" value="1"/>
</dbReference>
<dbReference type="InterPro" id="IPR053376">
    <property type="entry name" value="Serine_acetyltransferase"/>
</dbReference>
<comment type="pathway">
    <text evidence="1">Amino-acid biosynthesis; L-cysteine biosynthesis; L-cysteine from L-serine: step 1/2.</text>
</comment>
<name>A0AAP0PUV5_9MAGN</name>
<dbReference type="Pfam" id="PF06426">
    <property type="entry name" value="SATase_N"/>
    <property type="match status" value="1"/>
</dbReference>
<evidence type="ECO:0000259" key="7">
    <source>
        <dbReference type="SMART" id="SM00971"/>
    </source>
</evidence>
<accession>A0AAP0PUV5</accession>
<dbReference type="CDD" id="cd03354">
    <property type="entry name" value="LbH_SAT"/>
    <property type="match status" value="1"/>
</dbReference>
<comment type="similarity">
    <text evidence="2">Belongs to the transferase hexapeptide repeat family.</text>
</comment>
<evidence type="ECO:0000313" key="9">
    <source>
        <dbReference type="Proteomes" id="UP001417504"/>
    </source>
</evidence>
<organism evidence="8 9">
    <name type="scientific">Stephania japonica</name>
    <dbReference type="NCBI Taxonomy" id="461633"/>
    <lineage>
        <taxon>Eukaryota</taxon>
        <taxon>Viridiplantae</taxon>
        <taxon>Streptophyta</taxon>
        <taxon>Embryophyta</taxon>
        <taxon>Tracheophyta</taxon>
        <taxon>Spermatophyta</taxon>
        <taxon>Magnoliopsida</taxon>
        <taxon>Ranunculales</taxon>
        <taxon>Menispermaceae</taxon>
        <taxon>Menispermoideae</taxon>
        <taxon>Cissampelideae</taxon>
        <taxon>Stephania</taxon>
    </lineage>
</organism>
<keyword evidence="9" id="KW-1185">Reference proteome</keyword>
<protein>
    <recommendedName>
        <fullName evidence="3">serine O-acetyltransferase</fullName>
        <ecNumber evidence="3">2.3.1.30</ecNumber>
    </recommendedName>
</protein>
<dbReference type="Gene3D" id="2.160.10.10">
    <property type="entry name" value="Hexapeptide repeat proteins"/>
    <property type="match status" value="1"/>
</dbReference>
<dbReference type="Gene3D" id="1.10.3130.10">
    <property type="entry name" value="serine acetyltransferase, domain 1"/>
    <property type="match status" value="1"/>
</dbReference>